<dbReference type="InParanoid" id="K1QFK5"/>
<name>K1QFK5_MAGGI</name>
<dbReference type="SUPFAM" id="SSF47473">
    <property type="entry name" value="EF-hand"/>
    <property type="match status" value="1"/>
</dbReference>
<dbReference type="EMBL" id="JH817760">
    <property type="protein sequence ID" value="EKC32653.1"/>
    <property type="molecule type" value="Genomic_DNA"/>
</dbReference>
<reference evidence="1" key="1">
    <citation type="journal article" date="2012" name="Nature">
        <title>The oyster genome reveals stress adaptation and complexity of shell formation.</title>
        <authorList>
            <person name="Zhang G."/>
            <person name="Fang X."/>
            <person name="Guo X."/>
            <person name="Li L."/>
            <person name="Luo R."/>
            <person name="Xu F."/>
            <person name="Yang P."/>
            <person name="Zhang L."/>
            <person name="Wang X."/>
            <person name="Qi H."/>
            <person name="Xiong Z."/>
            <person name="Que H."/>
            <person name="Xie Y."/>
            <person name="Holland P.W."/>
            <person name="Paps J."/>
            <person name="Zhu Y."/>
            <person name="Wu F."/>
            <person name="Chen Y."/>
            <person name="Wang J."/>
            <person name="Peng C."/>
            <person name="Meng J."/>
            <person name="Yang L."/>
            <person name="Liu J."/>
            <person name="Wen B."/>
            <person name="Zhang N."/>
            <person name="Huang Z."/>
            <person name="Zhu Q."/>
            <person name="Feng Y."/>
            <person name="Mount A."/>
            <person name="Hedgecock D."/>
            <person name="Xu Z."/>
            <person name="Liu Y."/>
            <person name="Domazet-Loso T."/>
            <person name="Du Y."/>
            <person name="Sun X."/>
            <person name="Zhang S."/>
            <person name="Liu B."/>
            <person name="Cheng P."/>
            <person name="Jiang X."/>
            <person name="Li J."/>
            <person name="Fan D."/>
            <person name="Wang W."/>
            <person name="Fu W."/>
            <person name="Wang T."/>
            <person name="Wang B."/>
            <person name="Zhang J."/>
            <person name="Peng Z."/>
            <person name="Li Y."/>
            <person name="Li N."/>
            <person name="Wang J."/>
            <person name="Chen M."/>
            <person name="He Y."/>
            <person name="Tan F."/>
            <person name="Song X."/>
            <person name="Zheng Q."/>
            <person name="Huang R."/>
            <person name="Yang H."/>
            <person name="Du X."/>
            <person name="Chen L."/>
            <person name="Yang M."/>
            <person name="Gaffney P.M."/>
            <person name="Wang S."/>
            <person name="Luo L."/>
            <person name="She Z."/>
            <person name="Ming Y."/>
            <person name="Huang W."/>
            <person name="Zhang S."/>
            <person name="Huang B."/>
            <person name="Zhang Y."/>
            <person name="Qu T."/>
            <person name="Ni P."/>
            <person name="Miao G."/>
            <person name="Wang J."/>
            <person name="Wang Q."/>
            <person name="Steinberg C.E."/>
            <person name="Wang H."/>
            <person name="Li N."/>
            <person name="Qian L."/>
            <person name="Zhang G."/>
            <person name="Li Y."/>
            <person name="Yang H."/>
            <person name="Liu X."/>
            <person name="Wang J."/>
            <person name="Yin Y."/>
            <person name="Wang J."/>
        </authorList>
    </citation>
    <scope>NUCLEOTIDE SEQUENCE [LARGE SCALE GENOMIC DNA]</scope>
    <source>
        <strain evidence="1">05x7-T-G4-1.051#20</strain>
    </source>
</reference>
<dbReference type="InterPro" id="IPR011992">
    <property type="entry name" value="EF-hand-dom_pair"/>
</dbReference>
<accession>K1QFK5</accession>
<dbReference type="Gene3D" id="1.10.238.10">
    <property type="entry name" value="EF-hand"/>
    <property type="match status" value="2"/>
</dbReference>
<evidence type="ECO:0000313" key="1">
    <source>
        <dbReference type="EMBL" id="EKC32653.1"/>
    </source>
</evidence>
<protein>
    <submittedName>
        <fullName evidence="1">Uncharacterized protein</fullName>
    </submittedName>
</protein>
<gene>
    <name evidence="1" type="ORF">CGI_10004921</name>
</gene>
<proteinExistence type="predicted"/>
<dbReference type="PROSITE" id="PS00018">
    <property type="entry name" value="EF_HAND_1"/>
    <property type="match status" value="1"/>
</dbReference>
<sequence length="211" mass="23392">MTTALKTIIAISSISVVLGAGPGGGTGGLSFTDIARLVAANVDQDHDGNLTLTEIYNSLITRFDHDGDGCAEKQEFVKQWSHDYHDNPHVSGIFFDHLDLDQDGCLTQTDIDFNFRAMDAHGDGCAEKQEFVKQWSHDYHDNPHVSGIFFDHLDLDQDGCLTQTDIDFNFRAMDAHGTPVVHRWVVGGRVVPNIRPPCYGRCCHFTLSNKS</sequence>
<dbReference type="AlphaFoldDB" id="K1QFK5"/>
<dbReference type="HOGENOM" id="CLU_1305938_0_0_1"/>
<dbReference type="InterPro" id="IPR018247">
    <property type="entry name" value="EF_Hand_1_Ca_BS"/>
</dbReference>
<organism evidence="1">
    <name type="scientific">Magallana gigas</name>
    <name type="common">Pacific oyster</name>
    <name type="synonym">Crassostrea gigas</name>
    <dbReference type="NCBI Taxonomy" id="29159"/>
    <lineage>
        <taxon>Eukaryota</taxon>
        <taxon>Metazoa</taxon>
        <taxon>Spiralia</taxon>
        <taxon>Lophotrochozoa</taxon>
        <taxon>Mollusca</taxon>
        <taxon>Bivalvia</taxon>
        <taxon>Autobranchia</taxon>
        <taxon>Pteriomorphia</taxon>
        <taxon>Ostreida</taxon>
        <taxon>Ostreoidea</taxon>
        <taxon>Ostreidae</taxon>
        <taxon>Magallana</taxon>
    </lineage>
</organism>